<dbReference type="Pfam" id="PF09830">
    <property type="entry name" value="ATP_transf"/>
    <property type="match status" value="1"/>
</dbReference>
<dbReference type="PANTHER" id="PTHR38420:SF1">
    <property type="entry name" value="PUTATIVE (AFU_ORTHOLOGUE AFUA_5G14690)-RELATED"/>
    <property type="match status" value="1"/>
</dbReference>
<dbReference type="InterPro" id="IPR009163">
    <property type="entry name" value="Ap4A_phos1/2"/>
</dbReference>
<dbReference type="PANTHER" id="PTHR38420">
    <property type="entry name" value="AP-4-A PHOSPHORYLASE II"/>
    <property type="match status" value="1"/>
</dbReference>
<dbReference type="Gene3D" id="3.30.428.70">
    <property type="match status" value="1"/>
</dbReference>
<dbReference type="InterPro" id="IPR045759">
    <property type="entry name" value="Ap4A_phos1/2_N"/>
</dbReference>
<evidence type="ECO:0000259" key="1">
    <source>
        <dbReference type="Pfam" id="PF09830"/>
    </source>
</evidence>
<accession>A0ABR0KEU8</accession>
<comment type="caution">
    <text evidence="3">The sequence shown here is derived from an EMBL/GenBank/DDBJ whole genome shotgun (WGS) entry which is preliminary data.</text>
</comment>
<dbReference type="GO" id="GO:0004843">
    <property type="term" value="F:cysteine-type deubiquitinase activity"/>
    <property type="evidence" value="ECO:0007669"/>
    <property type="project" value="UniProtKB-EC"/>
</dbReference>
<protein>
    <submittedName>
        <fullName evidence="3">Ubiquitin carboxyl-terminal hydrolase 46</fullName>
        <ecNumber evidence="3">3.4.19.12</ecNumber>
    </submittedName>
</protein>
<proteinExistence type="predicted"/>
<sequence length="284" mass="31997">MASADKTMSELEARAVAQFDSLVQKGELFYESTNEIKIEQEPFDVYFRVSPITQIKPFNPNDKSRKPGFLDDDPEFTVCQVEPNHKLILNKYCWLRPQMILHTRDFQAQTDLLTEADFEASLDVLRQLGGRYMVVFNGGPKAGSSVAHKHLQVFLRPEWATIADEIVAGKSKASLPFESRLIKLPSQTRARELFSAYQTMCKDLHLSTGDAHNLLLVKEWMMVIPRSTGTIEGEIAFAPLQGGANALIGMLWLKSHEQLENWKRYGPMRVLSDFGVRAPGPSPG</sequence>
<organism evidence="3 4">
    <name type="scientific">Lithohypha guttulata</name>
    <dbReference type="NCBI Taxonomy" id="1690604"/>
    <lineage>
        <taxon>Eukaryota</taxon>
        <taxon>Fungi</taxon>
        <taxon>Dikarya</taxon>
        <taxon>Ascomycota</taxon>
        <taxon>Pezizomycotina</taxon>
        <taxon>Eurotiomycetes</taxon>
        <taxon>Chaetothyriomycetidae</taxon>
        <taxon>Chaetothyriales</taxon>
        <taxon>Trichomeriaceae</taxon>
        <taxon>Lithohypha</taxon>
    </lineage>
</organism>
<dbReference type="InterPro" id="IPR043171">
    <property type="entry name" value="Ap4A_phos1/2-like"/>
</dbReference>
<name>A0ABR0KEU8_9EURO</name>
<feature type="domain" description="Ap4A phosphorylase 1/2 N-terminal" evidence="2">
    <location>
        <begin position="64"/>
        <end position="155"/>
    </location>
</feature>
<dbReference type="InterPro" id="IPR019200">
    <property type="entry name" value="ATP_adenylylTrfase_C"/>
</dbReference>
<keyword evidence="4" id="KW-1185">Reference proteome</keyword>
<dbReference type="SUPFAM" id="SSF54197">
    <property type="entry name" value="HIT-like"/>
    <property type="match status" value="1"/>
</dbReference>
<dbReference type="Pfam" id="PF19327">
    <property type="entry name" value="Ap4A_phos_N"/>
    <property type="match status" value="1"/>
</dbReference>
<reference evidence="3 4" key="1">
    <citation type="submission" date="2023-08" db="EMBL/GenBank/DDBJ databases">
        <title>Black Yeasts Isolated from many extreme environments.</title>
        <authorList>
            <person name="Coleine C."/>
            <person name="Stajich J.E."/>
            <person name="Selbmann L."/>
        </authorList>
    </citation>
    <scope>NUCLEOTIDE SEQUENCE [LARGE SCALE GENOMIC DNA]</scope>
    <source>
        <strain evidence="3 4">CCFEE 5885</strain>
    </source>
</reference>
<dbReference type="Proteomes" id="UP001345013">
    <property type="component" value="Unassembled WGS sequence"/>
</dbReference>
<evidence type="ECO:0000313" key="3">
    <source>
        <dbReference type="EMBL" id="KAK5094705.1"/>
    </source>
</evidence>
<keyword evidence="3" id="KW-0378">Hydrolase</keyword>
<feature type="domain" description="ATP adenylyltransferase C-terminal" evidence="1">
    <location>
        <begin position="174"/>
        <end position="276"/>
    </location>
</feature>
<dbReference type="EC" id="3.4.19.12" evidence="3"/>
<dbReference type="EMBL" id="JAVRRG010000032">
    <property type="protein sequence ID" value="KAK5094705.1"/>
    <property type="molecule type" value="Genomic_DNA"/>
</dbReference>
<gene>
    <name evidence="3" type="primary">USP46</name>
    <name evidence="3" type="ORF">LTR24_003405</name>
</gene>
<evidence type="ECO:0000313" key="4">
    <source>
        <dbReference type="Proteomes" id="UP001345013"/>
    </source>
</evidence>
<dbReference type="InterPro" id="IPR036265">
    <property type="entry name" value="HIT-like_sf"/>
</dbReference>
<evidence type="ECO:0000259" key="2">
    <source>
        <dbReference type="Pfam" id="PF19327"/>
    </source>
</evidence>